<proteinExistence type="predicted"/>
<evidence type="ECO:0000256" key="1">
    <source>
        <dbReference type="SAM" id="MobiDB-lite"/>
    </source>
</evidence>
<reference evidence="2 3" key="1">
    <citation type="submission" date="2021-06" db="EMBL/GenBank/DDBJ databases">
        <title>Caerostris darwini draft genome.</title>
        <authorList>
            <person name="Kono N."/>
            <person name="Arakawa K."/>
        </authorList>
    </citation>
    <scope>NUCLEOTIDE SEQUENCE [LARGE SCALE GENOMIC DNA]</scope>
</reference>
<keyword evidence="3" id="KW-1185">Reference proteome</keyword>
<evidence type="ECO:0000313" key="3">
    <source>
        <dbReference type="Proteomes" id="UP001054837"/>
    </source>
</evidence>
<feature type="region of interest" description="Disordered" evidence="1">
    <location>
        <begin position="262"/>
        <end position="287"/>
    </location>
</feature>
<dbReference type="EMBL" id="BPLQ01006728">
    <property type="protein sequence ID" value="GIY24723.1"/>
    <property type="molecule type" value="Genomic_DNA"/>
</dbReference>
<sequence>MDKRWAKESTRYSSSRQSKLLPIRQWYPMLRAQLQTKELLNIKCALIDCDCSNAKIMGMVGVGGREFGIWECGKQLQQDGTLYRFALGLMALGRPSTPTPTTSANGDSRPPYLFPNTSDIGSGCALANLSRREIRAALMEAALAPVHPGFGKATLSDTAVFIDKRPLRGAPPPPSPTPEIAGHPISFRTLPTWVRGAPSQISPAKRDKGGPNGGSPCFNASGLLGSGREKSRNLCLNEALFGGEKRSGSSTVTLSNTAVFIDKRHFSGEPPPPPTTPATGDNGPPYLFPNASDMGSGCALANLSRREIRVALMEASLCSSASGVLGSGREKSWNLGLNEALFGGGKKIGELLLFLKVW</sequence>
<feature type="region of interest" description="Disordered" evidence="1">
    <location>
        <begin position="197"/>
        <end position="217"/>
    </location>
</feature>
<dbReference type="Proteomes" id="UP001054837">
    <property type="component" value="Unassembled WGS sequence"/>
</dbReference>
<dbReference type="AlphaFoldDB" id="A0AAV4RY29"/>
<protein>
    <submittedName>
        <fullName evidence="2">Uncharacterized protein</fullName>
    </submittedName>
</protein>
<evidence type="ECO:0000313" key="2">
    <source>
        <dbReference type="EMBL" id="GIY24723.1"/>
    </source>
</evidence>
<accession>A0AAV4RY29</accession>
<gene>
    <name evidence="2" type="ORF">CDAR_401631</name>
</gene>
<comment type="caution">
    <text evidence="2">The sequence shown here is derived from an EMBL/GenBank/DDBJ whole genome shotgun (WGS) entry which is preliminary data.</text>
</comment>
<name>A0AAV4RY29_9ARAC</name>
<organism evidence="2 3">
    <name type="scientific">Caerostris darwini</name>
    <dbReference type="NCBI Taxonomy" id="1538125"/>
    <lineage>
        <taxon>Eukaryota</taxon>
        <taxon>Metazoa</taxon>
        <taxon>Ecdysozoa</taxon>
        <taxon>Arthropoda</taxon>
        <taxon>Chelicerata</taxon>
        <taxon>Arachnida</taxon>
        <taxon>Araneae</taxon>
        <taxon>Araneomorphae</taxon>
        <taxon>Entelegynae</taxon>
        <taxon>Araneoidea</taxon>
        <taxon>Araneidae</taxon>
        <taxon>Caerostris</taxon>
    </lineage>
</organism>